<reference evidence="3" key="1">
    <citation type="submission" date="2020-01" db="EMBL/GenBank/DDBJ databases">
        <title>Insect and environment-associated Actinomycetes.</title>
        <authorList>
            <person name="Currrie C."/>
            <person name="Chevrette M."/>
            <person name="Carlson C."/>
            <person name="Stubbendieck R."/>
            <person name="Wendt-Pienkowski E."/>
        </authorList>
    </citation>
    <scope>NUCLEOTIDE SEQUENCE</scope>
    <source>
        <strain evidence="3">SID7499</strain>
    </source>
</reference>
<dbReference type="EMBL" id="JAAGMN010005740">
    <property type="protein sequence ID" value="NEE15628.1"/>
    <property type="molecule type" value="Genomic_DNA"/>
</dbReference>
<keyword evidence="2" id="KW-1133">Transmembrane helix</keyword>
<evidence type="ECO:0000313" key="3">
    <source>
        <dbReference type="EMBL" id="NEE15628.1"/>
    </source>
</evidence>
<keyword evidence="2" id="KW-0472">Membrane</keyword>
<feature type="non-terminal residue" evidence="3">
    <location>
        <position position="1"/>
    </location>
</feature>
<evidence type="ECO:0000256" key="2">
    <source>
        <dbReference type="SAM" id="Phobius"/>
    </source>
</evidence>
<feature type="transmembrane region" description="Helical" evidence="2">
    <location>
        <begin position="52"/>
        <end position="75"/>
    </location>
</feature>
<keyword evidence="2" id="KW-0812">Transmembrane</keyword>
<comment type="caution">
    <text evidence="3">The sequence shown here is derived from an EMBL/GenBank/DDBJ whole genome shotgun (WGS) entry which is preliminary data.</text>
</comment>
<accession>A0A6G3XCU9</accession>
<name>A0A6G3XCU9_9ACTN</name>
<feature type="compositionally biased region" description="Gly residues" evidence="1">
    <location>
        <begin position="80"/>
        <end position="91"/>
    </location>
</feature>
<sequence>SAMVNTSQQVGGAIGTALLNTIAASATTAYVADHAARATDPRLLELQAMVSGFAAAIWWAVGILVVAAAIAITLINTGRPGTGSGGTGGTSDAGAEEEFRIPVVAH</sequence>
<evidence type="ECO:0000256" key="1">
    <source>
        <dbReference type="SAM" id="MobiDB-lite"/>
    </source>
</evidence>
<gene>
    <name evidence="3" type="ORF">G3M58_55340</name>
</gene>
<protein>
    <submittedName>
        <fullName evidence="3">Multidrug efflux MFS transporter</fullName>
    </submittedName>
</protein>
<feature type="region of interest" description="Disordered" evidence="1">
    <location>
        <begin position="77"/>
        <end position="106"/>
    </location>
</feature>
<dbReference type="AlphaFoldDB" id="A0A6G3XCU9"/>
<proteinExistence type="predicted"/>
<feature type="transmembrane region" description="Helical" evidence="2">
    <location>
        <begin position="12"/>
        <end position="32"/>
    </location>
</feature>
<organism evidence="3">
    <name type="scientific">Streptomyces sp. SID7499</name>
    <dbReference type="NCBI Taxonomy" id="2706086"/>
    <lineage>
        <taxon>Bacteria</taxon>
        <taxon>Bacillati</taxon>
        <taxon>Actinomycetota</taxon>
        <taxon>Actinomycetes</taxon>
        <taxon>Kitasatosporales</taxon>
        <taxon>Streptomycetaceae</taxon>
        <taxon>Streptomyces</taxon>
    </lineage>
</organism>